<dbReference type="OrthoDB" id="653949at2"/>
<dbReference type="GO" id="GO:0042834">
    <property type="term" value="F:peptidoglycan binding"/>
    <property type="evidence" value="ECO:0007669"/>
    <property type="project" value="InterPro"/>
</dbReference>
<dbReference type="InterPro" id="IPR041268">
    <property type="entry name" value="HU-CCDC81_bac_2"/>
</dbReference>
<dbReference type="SUPFAM" id="SSF110997">
    <property type="entry name" value="Sporulation related repeat"/>
    <property type="match status" value="1"/>
</dbReference>
<dbReference type="Gene3D" id="3.30.70.1070">
    <property type="entry name" value="Sporulation related repeat"/>
    <property type="match status" value="1"/>
</dbReference>
<keyword evidence="3" id="KW-1185">Reference proteome</keyword>
<dbReference type="PROSITE" id="PS51724">
    <property type="entry name" value="SPOR"/>
    <property type="match status" value="1"/>
</dbReference>
<gene>
    <name evidence="2" type="ORF">DZ858_03220</name>
</gene>
<proteinExistence type="predicted"/>
<dbReference type="Pfam" id="PF18175">
    <property type="entry name" value="HU-CCDC81_bac_2"/>
    <property type="match status" value="1"/>
</dbReference>
<dbReference type="AlphaFoldDB" id="A0A3E1QE73"/>
<dbReference type="InterPro" id="IPR036680">
    <property type="entry name" value="SPOR-like_sf"/>
</dbReference>
<dbReference type="Pfam" id="PF05036">
    <property type="entry name" value="SPOR"/>
    <property type="match status" value="1"/>
</dbReference>
<evidence type="ECO:0000313" key="2">
    <source>
        <dbReference type="EMBL" id="RFN60443.1"/>
    </source>
</evidence>
<reference evidence="2 3" key="1">
    <citation type="journal article" date="2007" name="Int. J. Syst. Evol. Microbiol.">
        <title>Marixanthomonas ophiurae gen. nov., sp. nov., a marine bacterium of the family Flavobacteriaceae isolated from a deep-sea brittle star.</title>
        <authorList>
            <person name="Romanenko L.A."/>
            <person name="Uchino M."/>
            <person name="Frolova G.M."/>
            <person name="Mikhailov V.V."/>
        </authorList>
    </citation>
    <scope>NUCLEOTIDE SEQUENCE [LARGE SCALE GENOMIC DNA]</scope>
    <source>
        <strain evidence="2 3">KMM 3046</strain>
    </source>
</reference>
<dbReference type="InterPro" id="IPR040495">
    <property type="entry name" value="HU-CCDC81_bac_1"/>
</dbReference>
<dbReference type="EMBL" id="QVID01000001">
    <property type="protein sequence ID" value="RFN60443.1"/>
    <property type="molecule type" value="Genomic_DNA"/>
</dbReference>
<organism evidence="2 3">
    <name type="scientific">Marixanthomonas ophiurae</name>
    <dbReference type="NCBI Taxonomy" id="387659"/>
    <lineage>
        <taxon>Bacteria</taxon>
        <taxon>Pseudomonadati</taxon>
        <taxon>Bacteroidota</taxon>
        <taxon>Flavobacteriia</taxon>
        <taxon>Flavobacteriales</taxon>
        <taxon>Flavobacteriaceae</taxon>
        <taxon>Marixanthomonas</taxon>
    </lineage>
</organism>
<feature type="domain" description="SPOR" evidence="1">
    <location>
        <begin position="232"/>
        <end position="309"/>
    </location>
</feature>
<evidence type="ECO:0000313" key="3">
    <source>
        <dbReference type="Proteomes" id="UP000261082"/>
    </source>
</evidence>
<sequence>MQLATYIKDLLYRYECVIIPGFGAFLTQYRSARIDEETNTFYPPGKSLSFNRQLQTNDGLLANYVASVENCSYETAVQKIRSFTANISLQVTEGETVLLKNLGKFYLNAEKSVQFIPSETENFSTASFGLSAYVSTKVSREEYKESVETLEEKAPIHFTPKRRTARPYLKYAAIGLITLTLGGFGGMKLYESQVQKHNFAAKQEADSRIENQIQEATFVIENPLPALKITVPKQTGKYHIIAGAFRMEENAKKKIAQLSEKGFSAKLIGANKYGLHQVVYSSYEDRLEALRELRNIKRTENEAAWLLVKDLSN</sequence>
<evidence type="ECO:0000259" key="1">
    <source>
        <dbReference type="PROSITE" id="PS51724"/>
    </source>
</evidence>
<name>A0A3E1QE73_9FLAO</name>
<protein>
    <submittedName>
        <fullName evidence="2">SPOR domain-containing protein</fullName>
    </submittedName>
</protein>
<comment type="caution">
    <text evidence="2">The sequence shown here is derived from an EMBL/GenBank/DDBJ whole genome shotgun (WGS) entry which is preliminary data.</text>
</comment>
<accession>A0A3E1QE73</accession>
<dbReference type="Proteomes" id="UP000261082">
    <property type="component" value="Unassembled WGS sequence"/>
</dbReference>
<dbReference type="InterPro" id="IPR007730">
    <property type="entry name" value="SPOR-like_dom"/>
</dbReference>
<dbReference type="Pfam" id="PF18174">
    <property type="entry name" value="HU-CCDC81_bac_1"/>
    <property type="match status" value="1"/>
</dbReference>